<dbReference type="OrthoDB" id="5770735at2"/>
<organism evidence="2 3">
    <name type="scientific">Piscinibacter terrae</name>
    <dbReference type="NCBI Taxonomy" id="2496871"/>
    <lineage>
        <taxon>Bacteria</taxon>
        <taxon>Pseudomonadati</taxon>
        <taxon>Pseudomonadota</taxon>
        <taxon>Betaproteobacteria</taxon>
        <taxon>Burkholderiales</taxon>
        <taxon>Sphaerotilaceae</taxon>
        <taxon>Piscinibacter</taxon>
    </lineage>
</organism>
<feature type="chain" id="PRO_5018241868" description="START domain-containing protein" evidence="1">
    <location>
        <begin position="19"/>
        <end position="224"/>
    </location>
</feature>
<accession>A0A3N7HHR6</accession>
<evidence type="ECO:0000313" key="2">
    <source>
        <dbReference type="EMBL" id="RQP21594.1"/>
    </source>
</evidence>
<evidence type="ECO:0008006" key="4">
    <source>
        <dbReference type="Google" id="ProtNLM"/>
    </source>
</evidence>
<gene>
    <name evidence="2" type="ORF">DZC73_27180</name>
</gene>
<comment type="caution">
    <text evidence="2">The sequence shown here is derived from an EMBL/GenBank/DDBJ whole genome shotgun (WGS) entry which is preliminary data.</text>
</comment>
<dbReference type="Proteomes" id="UP000267464">
    <property type="component" value="Unassembled WGS sequence"/>
</dbReference>
<keyword evidence="3" id="KW-1185">Reference proteome</keyword>
<proteinExistence type="predicted"/>
<feature type="signal peptide" evidence="1">
    <location>
        <begin position="1"/>
        <end position="18"/>
    </location>
</feature>
<evidence type="ECO:0000256" key="1">
    <source>
        <dbReference type="SAM" id="SignalP"/>
    </source>
</evidence>
<keyword evidence="1" id="KW-0732">Signal</keyword>
<protein>
    <recommendedName>
        <fullName evidence="4">START domain-containing protein</fullName>
    </recommendedName>
</protein>
<dbReference type="RefSeq" id="WP_124543536.1">
    <property type="nucleotide sequence ID" value="NZ_QUSW01000010.1"/>
</dbReference>
<name>A0A3N7HHR6_9BURK</name>
<reference evidence="2 3" key="2">
    <citation type="submission" date="2018-12" db="EMBL/GenBank/DDBJ databases">
        <title>Rhizobacter gummiphilus sp. nov., a rubber-degrading bacterium isolated from the soil of a botanical garden in Japan.</title>
        <authorList>
            <person name="Shunsuke S.S."/>
        </authorList>
    </citation>
    <scope>NUCLEOTIDE SEQUENCE [LARGE SCALE GENOMIC DNA]</scope>
    <source>
        <strain evidence="2 3">S-16</strain>
    </source>
</reference>
<sequence length="224" mass="25151">MKFLSAILAAFLCLPAWASDPTAESSFGLHGMLLFGGADGLYASHLPMFHKPHDAQVVFALRIADPRLERKLRWDVGAKPKVWTLVPEKFELSRLAPDSVNPLRSFKADVVEGHFERGGKTRLKDVTVQVVQMLRYQPLDPNAPPARIAHYRAVGRGDTWFLVKDIEGRPSYDHVIELRGANKPEDVDVPVNGVKMPPMSAFKGKLPKHDRVLKTVYYETDDLK</sequence>
<evidence type="ECO:0000313" key="3">
    <source>
        <dbReference type="Proteomes" id="UP000267464"/>
    </source>
</evidence>
<dbReference type="AlphaFoldDB" id="A0A3N7HHR6"/>
<dbReference type="EMBL" id="QUSW01000010">
    <property type="protein sequence ID" value="RQP21594.1"/>
    <property type="molecule type" value="Genomic_DNA"/>
</dbReference>
<reference evidence="2 3" key="1">
    <citation type="submission" date="2018-08" db="EMBL/GenBank/DDBJ databases">
        <authorList>
            <person name="Khan S.A."/>
            <person name="Jeon C.O."/>
            <person name="Chun B.H."/>
            <person name="Jeong S.E."/>
        </authorList>
    </citation>
    <scope>NUCLEOTIDE SEQUENCE [LARGE SCALE GENOMIC DNA]</scope>
    <source>
        <strain evidence="2 3">S-16</strain>
    </source>
</reference>